<dbReference type="EMBL" id="VXIS01000060">
    <property type="protein sequence ID" value="KAA8909212.1"/>
    <property type="molecule type" value="Genomic_DNA"/>
</dbReference>
<sequence>MEDDIPPFSRTAALRAKLAPLDIETDPTSGESLPASTTSKKQATALKILDEYIPESPSDKTVNILRAMIKHIPTLGKEEVFTDIAKEPDLAELARDYMNFVVFPLRAKGNSTPAVWSLSSRFFEDSLPEGEFESQQREQARLKKDAETIETEAAHIVPFAMASFSEVQRPWAEQIWSEIHRLFPDVKDFKPEHINDPSNCLTLEANLHKQFGKLNWALELTTKPNTYKFVSFSKLPSGIRKMGLLPNEYVTFVAHGGRYPLPRPSLLNLHAAVAHIYHASGMSDDFEQILEARTQITCLASDGSTPIAQVLMMVI</sequence>
<feature type="domain" description="HNH nuclease" evidence="2">
    <location>
        <begin position="148"/>
        <end position="218"/>
    </location>
</feature>
<dbReference type="OrthoDB" id="2104739at2759"/>
<gene>
    <name evidence="3" type="ORF">FN846DRAFT_943248</name>
</gene>
<dbReference type="InParanoid" id="A0A5J5F104"/>
<comment type="caution">
    <text evidence="3">The sequence shown here is derived from an EMBL/GenBank/DDBJ whole genome shotgun (WGS) entry which is preliminary data.</text>
</comment>
<protein>
    <recommendedName>
        <fullName evidence="2">HNH nuclease domain-containing protein</fullName>
    </recommendedName>
</protein>
<dbReference type="InterPro" id="IPR003615">
    <property type="entry name" value="HNH_nuc"/>
</dbReference>
<feature type="region of interest" description="Disordered" evidence="1">
    <location>
        <begin position="19"/>
        <end position="39"/>
    </location>
</feature>
<feature type="compositionally biased region" description="Polar residues" evidence="1">
    <location>
        <begin position="26"/>
        <end position="39"/>
    </location>
</feature>
<evidence type="ECO:0000313" key="3">
    <source>
        <dbReference type="EMBL" id="KAA8909212.1"/>
    </source>
</evidence>
<evidence type="ECO:0000313" key="4">
    <source>
        <dbReference type="Proteomes" id="UP000326924"/>
    </source>
</evidence>
<reference evidence="3 4" key="1">
    <citation type="submission" date="2019-09" db="EMBL/GenBank/DDBJ databases">
        <title>Draft genome of the ectomycorrhizal ascomycete Sphaerosporella brunnea.</title>
        <authorList>
            <consortium name="DOE Joint Genome Institute"/>
            <person name="Benucci G.M."/>
            <person name="Marozzi G."/>
            <person name="Antonielli L."/>
            <person name="Sanchez S."/>
            <person name="Marco P."/>
            <person name="Wang X."/>
            <person name="Falini L.B."/>
            <person name="Barry K."/>
            <person name="Haridas S."/>
            <person name="Lipzen A."/>
            <person name="Labutti K."/>
            <person name="Grigoriev I.V."/>
            <person name="Murat C."/>
            <person name="Martin F."/>
            <person name="Albertini E."/>
            <person name="Donnini D."/>
            <person name="Bonito G."/>
        </authorList>
    </citation>
    <scope>NUCLEOTIDE SEQUENCE [LARGE SCALE GENOMIC DNA]</scope>
    <source>
        <strain evidence="3 4">Sb_GMNB300</strain>
    </source>
</reference>
<dbReference type="Pfam" id="PF13391">
    <property type="entry name" value="HNH_2"/>
    <property type="match status" value="1"/>
</dbReference>
<accession>A0A5J5F104</accession>
<keyword evidence="4" id="KW-1185">Reference proteome</keyword>
<proteinExistence type="predicted"/>
<dbReference type="Proteomes" id="UP000326924">
    <property type="component" value="Unassembled WGS sequence"/>
</dbReference>
<evidence type="ECO:0000259" key="2">
    <source>
        <dbReference type="Pfam" id="PF13391"/>
    </source>
</evidence>
<evidence type="ECO:0000256" key="1">
    <source>
        <dbReference type="SAM" id="MobiDB-lite"/>
    </source>
</evidence>
<organism evidence="3 4">
    <name type="scientific">Sphaerosporella brunnea</name>
    <dbReference type="NCBI Taxonomy" id="1250544"/>
    <lineage>
        <taxon>Eukaryota</taxon>
        <taxon>Fungi</taxon>
        <taxon>Dikarya</taxon>
        <taxon>Ascomycota</taxon>
        <taxon>Pezizomycotina</taxon>
        <taxon>Pezizomycetes</taxon>
        <taxon>Pezizales</taxon>
        <taxon>Pyronemataceae</taxon>
        <taxon>Sphaerosporella</taxon>
    </lineage>
</organism>
<name>A0A5J5F104_9PEZI</name>
<dbReference type="AlphaFoldDB" id="A0A5J5F104"/>